<dbReference type="PROSITE" id="PS51720">
    <property type="entry name" value="G_AIG1"/>
    <property type="match status" value="1"/>
</dbReference>
<evidence type="ECO:0000313" key="7">
    <source>
        <dbReference type="Proteomes" id="UP001519460"/>
    </source>
</evidence>
<evidence type="ECO:0000256" key="2">
    <source>
        <dbReference type="ARBA" id="ARBA00022741"/>
    </source>
</evidence>
<name>A0ABD0JJT5_9CAEN</name>
<dbReference type="GO" id="GO:0015031">
    <property type="term" value="P:protein transport"/>
    <property type="evidence" value="ECO:0007669"/>
    <property type="project" value="UniProtKB-KW"/>
</dbReference>
<evidence type="ECO:0000259" key="5">
    <source>
        <dbReference type="PROSITE" id="PS51720"/>
    </source>
</evidence>
<dbReference type="Pfam" id="PF04548">
    <property type="entry name" value="AIG1"/>
    <property type="match status" value="1"/>
</dbReference>
<proteinExistence type="inferred from homology"/>
<evidence type="ECO:0000313" key="6">
    <source>
        <dbReference type="EMBL" id="KAK7474910.1"/>
    </source>
</evidence>
<evidence type="ECO:0000256" key="4">
    <source>
        <dbReference type="SAM" id="Coils"/>
    </source>
</evidence>
<dbReference type="GO" id="GO:0005525">
    <property type="term" value="F:GTP binding"/>
    <property type="evidence" value="ECO:0007669"/>
    <property type="project" value="UniProtKB-KW"/>
</dbReference>
<dbReference type="PANTHER" id="PTHR10903">
    <property type="entry name" value="GTPASE, IMAP FAMILY MEMBER-RELATED"/>
    <property type="match status" value="1"/>
</dbReference>
<dbReference type="GO" id="GO:0046872">
    <property type="term" value="F:metal ion binding"/>
    <property type="evidence" value="ECO:0007669"/>
    <property type="project" value="UniProtKB-KW"/>
</dbReference>
<sequence length="314" mass="36322">MAAASAARSKSHVRNHGTRIVLVGKTGVGKSTLGNILLGKPDIYRDEVVDTPGLFDTDDDLNGTLEELTKVMTLSTPGPHAVLFVVRCDDRFTEEEYQTFKHIVNLFGDSVSEFLILVFTRGDTLRRTQSLEDRLSKGQPETLREIMDIVGDKYVVVSKTDSKERREREVRELLRKIDHVSDHGEKFFQNDDIRKMTRRVDTEVDFVMEEDKIDDWERAEYIVKRGVAMDDEKFKLMKCDLIRLTLNSYVFFMLAIGHSVDQLARLQILKMFSSSKRQELELEAAIDELKTRIRDYNKERKRMEMRGIKMCSIS</sequence>
<protein>
    <recommendedName>
        <fullName evidence="5">AIG1-type G domain-containing protein</fullName>
    </recommendedName>
</protein>
<feature type="coiled-coil region" evidence="4">
    <location>
        <begin position="279"/>
        <end position="306"/>
    </location>
</feature>
<dbReference type="InterPro" id="IPR045058">
    <property type="entry name" value="GIMA/IAN/Toc"/>
</dbReference>
<keyword evidence="7" id="KW-1185">Reference proteome</keyword>
<keyword evidence="3" id="KW-0342">GTP-binding</keyword>
<dbReference type="GO" id="GO:0016787">
    <property type="term" value="F:hydrolase activity"/>
    <property type="evidence" value="ECO:0007669"/>
    <property type="project" value="UniProtKB-KW"/>
</dbReference>
<dbReference type="EMBL" id="JACVVK020000421">
    <property type="protein sequence ID" value="KAK7474910.1"/>
    <property type="molecule type" value="Genomic_DNA"/>
</dbReference>
<dbReference type="Proteomes" id="UP001519460">
    <property type="component" value="Unassembled WGS sequence"/>
</dbReference>
<reference evidence="6 7" key="1">
    <citation type="journal article" date="2023" name="Sci. Data">
        <title>Genome assembly of the Korean intertidal mud-creeper Batillaria attramentaria.</title>
        <authorList>
            <person name="Patra A.K."/>
            <person name="Ho P.T."/>
            <person name="Jun S."/>
            <person name="Lee S.J."/>
            <person name="Kim Y."/>
            <person name="Won Y.J."/>
        </authorList>
    </citation>
    <scope>NUCLEOTIDE SEQUENCE [LARGE SCALE GENOMIC DNA]</scope>
    <source>
        <strain evidence="6">Wonlab-2016</strain>
    </source>
</reference>
<evidence type="ECO:0000256" key="1">
    <source>
        <dbReference type="ARBA" id="ARBA00008535"/>
    </source>
</evidence>
<gene>
    <name evidence="6" type="ORF">BaRGS_00033865</name>
</gene>
<comment type="similarity">
    <text evidence="1">Belongs to the TRAFAC class TrmE-Era-EngA-EngB-Septin-like GTPase superfamily. AIG1/Toc34/Toc159-like paraseptin GTPase family. IAN subfamily.</text>
</comment>
<feature type="domain" description="AIG1-type G" evidence="5">
    <location>
        <begin position="15"/>
        <end position="198"/>
    </location>
</feature>
<dbReference type="InterPro" id="IPR006703">
    <property type="entry name" value="G_AIG1"/>
</dbReference>
<dbReference type="InterPro" id="IPR027417">
    <property type="entry name" value="P-loop_NTPase"/>
</dbReference>
<accession>A0ABD0JJT5</accession>
<dbReference type="GO" id="GO:0016020">
    <property type="term" value="C:membrane"/>
    <property type="evidence" value="ECO:0007669"/>
    <property type="project" value="UniProtKB-SubCell"/>
</dbReference>
<dbReference type="AlphaFoldDB" id="A0ABD0JJT5"/>
<keyword evidence="4" id="KW-0175">Coiled coil</keyword>
<comment type="caution">
    <text evidence="6">The sequence shown here is derived from an EMBL/GenBank/DDBJ whole genome shotgun (WGS) entry which is preliminary data.</text>
</comment>
<dbReference type="SUPFAM" id="SSF52540">
    <property type="entry name" value="P-loop containing nucleoside triphosphate hydrolases"/>
    <property type="match status" value="1"/>
</dbReference>
<evidence type="ECO:0000256" key="3">
    <source>
        <dbReference type="ARBA" id="ARBA00023134"/>
    </source>
</evidence>
<dbReference type="PANTHER" id="PTHR10903:SF184">
    <property type="entry name" value="GTP-BINDING PROTEIN A"/>
    <property type="match status" value="1"/>
</dbReference>
<keyword evidence="2" id="KW-0547">Nucleotide-binding</keyword>
<dbReference type="Gene3D" id="3.40.50.300">
    <property type="entry name" value="P-loop containing nucleotide triphosphate hydrolases"/>
    <property type="match status" value="2"/>
</dbReference>
<organism evidence="6 7">
    <name type="scientific">Batillaria attramentaria</name>
    <dbReference type="NCBI Taxonomy" id="370345"/>
    <lineage>
        <taxon>Eukaryota</taxon>
        <taxon>Metazoa</taxon>
        <taxon>Spiralia</taxon>
        <taxon>Lophotrochozoa</taxon>
        <taxon>Mollusca</taxon>
        <taxon>Gastropoda</taxon>
        <taxon>Caenogastropoda</taxon>
        <taxon>Sorbeoconcha</taxon>
        <taxon>Cerithioidea</taxon>
        <taxon>Batillariidae</taxon>
        <taxon>Batillaria</taxon>
    </lineage>
</organism>